<dbReference type="PANTHER" id="PTHR31531:SF2">
    <property type="entry name" value="E3 UBIQUITIN-PROTEIN LIGASE E3D"/>
    <property type="match status" value="1"/>
</dbReference>
<feature type="region of interest" description="Disordered" evidence="1">
    <location>
        <begin position="220"/>
        <end position="246"/>
    </location>
</feature>
<dbReference type="PANTHER" id="PTHR31531">
    <property type="entry name" value="E3 UBIQUITIN-PROTEIN LIGASE E3D FAMILY MEMBER"/>
    <property type="match status" value="1"/>
</dbReference>
<keyword evidence="3" id="KW-1185">Reference proteome</keyword>
<dbReference type="GO" id="GO:0005634">
    <property type="term" value="C:nucleus"/>
    <property type="evidence" value="ECO:0007669"/>
    <property type="project" value="TreeGrafter"/>
</dbReference>
<dbReference type="OrthoDB" id="386949at2759"/>
<reference evidence="2 3" key="1">
    <citation type="submission" date="2016-12" db="EMBL/GenBank/DDBJ databases">
        <title>The genomes of Aspergillus section Nigri reveals drivers in fungal speciation.</title>
        <authorList>
            <consortium name="DOE Joint Genome Institute"/>
            <person name="Vesth T.C."/>
            <person name="Nybo J."/>
            <person name="Theobald S."/>
            <person name="Brandl J."/>
            <person name="Frisvad J.C."/>
            <person name="Nielsen K.F."/>
            <person name="Lyhne E.K."/>
            <person name="Kogle M.E."/>
            <person name="Kuo A."/>
            <person name="Riley R."/>
            <person name="Clum A."/>
            <person name="Nolan M."/>
            <person name="Lipzen A."/>
            <person name="Salamov A."/>
            <person name="Henrissat B."/>
            <person name="Wiebenga A."/>
            <person name="De Vries R.P."/>
            <person name="Grigoriev I.V."/>
            <person name="Mortensen U.H."/>
            <person name="Andersen M.R."/>
            <person name="Baker S.E."/>
        </authorList>
    </citation>
    <scope>NUCLEOTIDE SEQUENCE [LARGE SCALE GENOMIC DNA]</scope>
    <source>
        <strain evidence="2 3">CBS 115572</strain>
    </source>
</reference>
<gene>
    <name evidence="2" type="ORF">BO94DRAFT_556471</name>
</gene>
<dbReference type="GO" id="GO:0005829">
    <property type="term" value="C:cytosol"/>
    <property type="evidence" value="ECO:0007669"/>
    <property type="project" value="TreeGrafter"/>
</dbReference>
<dbReference type="GeneID" id="37116012"/>
<name>A0A317WPR7_9EURO</name>
<dbReference type="GO" id="GO:0031624">
    <property type="term" value="F:ubiquitin conjugating enzyme binding"/>
    <property type="evidence" value="ECO:0007669"/>
    <property type="project" value="TreeGrafter"/>
</dbReference>
<dbReference type="GO" id="GO:0006513">
    <property type="term" value="P:protein monoubiquitination"/>
    <property type="evidence" value="ECO:0007669"/>
    <property type="project" value="TreeGrafter"/>
</dbReference>
<organism evidence="2 3">
    <name type="scientific">Aspergillus sclerotioniger CBS 115572</name>
    <dbReference type="NCBI Taxonomy" id="1450535"/>
    <lineage>
        <taxon>Eukaryota</taxon>
        <taxon>Fungi</taxon>
        <taxon>Dikarya</taxon>
        <taxon>Ascomycota</taxon>
        <taxon>Pezizomycotina</taxon>
        <taxon>Eurotiomycetes</taxon>
        <taxon>Eurotiomycetidae</taxon>
        <taxon>Eurotiales</taxon>
        <taxon>Aspergillaceae</taxon>
        <taxon>Aspergillus</taxon>
        <taxon>Aspergillus subgen. Circumdati</taxon>
    </lineage>
</organism>
<comment type="caution">
    <text evidence="2">The sequence shown here is derived from an EMBL/GenBank/DDBJ whole genome shotgun (WGS) entry which is preliminary data.</text>
</comment>
<dbReference type="GO" id="GO:0000151">
    <property type="term" value="C:ubiquitin ligase complex"/>
    <property type="evidence" value="ECO:0007669"/>
    <property type="project" value="TreeGrafter"/>
</dbReference>
<feature type="compositionally biased region" description="Low complexity" evidence="1">
    <location>
        <begin position="223"/>
        <end position="245"/>
    </location>
</feature>
<evidence type="ECO:0000313" key="3">
    <source>
        <dbReference type="Proteomes" id="UP000246702"/>
    </source>
</evidence>
<dbReference type="STRING" id="1450535.A0A317WPR7"/>
<dbReference type="AlphaFoldDB" id="A0A317WPR7"/>
<dbReference type="Pfam" id="PF09814">
    <property type="entry name" value="HECT_2"/>
    <property type="match status" value="1"/>
</dbReference>
<dbReference type="RefSeq" id="XP_025467808.1">
    <property type="nucleotide sequence ID" value="XM_025613869.1"/>
</dbReference>
<dbReference type="GO" id="GO:0000209">
    <property type="term" value="P:protein polyubiquitination"/>
    <property type="evidence" value="ECO:0007669"/>
    <property type="project" value="TreeGrafter"/>
</dbReference>
<dbReference type="InterPro" id="IPR019193">
    <property type="entry name" value="UBQ-conj_enz_E2-bd_prot"/>
</dbReference>
<dbReference type="Proteomes" id="UP000246702">
    <property type="component" value="Unassembled WGS sequence"/>
</dbReference>
<protein>
    <recommendedName>
        <fullName evidence="4">Ubiquitin-conjugating enzyme E2-binding protein</fullName>
    </recommendedName>
</protein>
<evidence type="ECO:0000313" key="2">
    <source>
        <dbReference type="EMBL" id="PWY88025.1"/>
    </source>
</evidence>
<dbReference type="GO" id="GO:0043161">
    <property type="term" value="P:proteasome-mediated ubiquitin-dependent protein catabolic process"/>
    <property type="evidence" value="ECO:0007669"/>
    <property type="project" value="TreeGrafter"/>
</dbReference>
<proteinExistence type="predicted"/>
<dbReference type="GO" id="GO:0061630">
    <property type="term" value="F:ubiquitin protein ligase activity"/>
    <property type="evidence" value="ECO:0007669"/>
    <property type="project" value="TreeGrafter"/>
</dbReference>
<accession>A0A317WPR7</accession>
<evidence type="ECO:0000256" key="1">
    <source>
        <dbReference type="SAM" id="MobiDB-lite"/>
    </source>
</evidence>
<sequence length="378" mass="42257">MDASFHITDLTITLSDTRRSISVSLHNDDPVTLKLPARVTQTSHRILHLHPSTLPQTQPGAKQGQYSFRMQVDETDNDNAALFKVDDTLDGFVPWTATDMSPATRLRCLACGEGVLDEGKVWKDLPSGNWAEMMDFWHCHKPDLPKEAEKSEGDGEDPNALVKGYGAANQVVAMEGSVLVDIPNEDTTPTTTTINCSTCSTQLGIHDPITTGHRLFKTRLSASSTSSTSTSPDEPTTTTTTTWSHHPPETIISAQLLELIERESTRRFILHHDHKTGLLIWIFNPTLHYSNSTPTHSISSQRAMKVFFRDLTEGEIEDMLHPQRGSVSSLAVEEVRLLREEFLGFRDVLRGSNGLLPVEARVFREWRVGLVGRFERNY</sequence>
<dbReference type="GO" id="GO:0030332">
    <property type="term" value="F:cyclin binding"/>
    <property type="evidence" value="ECO:0007669"/>
    <property type="project" value="TreeGrafter"/>
</dbReference>
<dbReference type="EMBL" id="MSFK01000013">
    <property type="protein sequence ID" value="PWY88025.1"/>
    <property type="molecule type" value="Genomic_DNA"/>
</dbReference>
<dbReference type="GO" id="GO:0051865">
    <property type="term" value="P:protein autoubiquitination"/>
    <property type="evidence" value="ECO:0007669"/>
    <property type="project" value="TreeGrafter"/>
</dbReference>
<evidence type="ECO:0008006" key="4">
    <source>
        <dbReference type="Google" id="ProtNLM"/>
    </source>
</evidence>